<reference evidence="1" key="1">
    <citation type="journal article" date="2013" name="J. Plant Res.">
        <title>Effect of fungi and light on seed germination of three Opuntia species from semiarid lands of central Mexico.</title>
        <authorList>
            <person name="Delgado-Sanchez P."/>
            <person name="Jimenez-Bremont J.F."/>
            <person name="Guerrero-Gonzalez Mde L."/>
            <person name="Flores J."/>
        </authorList>
    </citation>
    <scope>NUCLEOTIDE SEQUENCE</scope>
    <source>
        <tissue evidence="1">Cladode</tissue>
    </source>
</reference>
<accession>A0A7C9ENN6</accession>
<reference evidence="1" key="2">
    <citation type="submission" date="2020-07" db="EMBL/GenBank/DDBJ databases">
        <authorList>
            <person name="Vera ALvarez R."/>
            <person name="Arias-Moreno D.M."/>
            <person name="Jimenez-Jacinto V."/>
            <person name="Jimenez-Bremont J.F."/>
            <person name="Swaminathan K."/>
            <person name="Moose S.P."/>
            <person name="Guerrero-Gonzalez M.L."/>
            <person name="Marino-Ramirez L."/>
            <person name="Landsman D."/>
            <person name="Rodriguez-Kessler M."/>
            <person name="Delgado-Sanchez P."/>
        </authorList>
    </citation>
    <scope>NUCLEOTIDE SEQUENCE</scope>
    <source>
        <tissue evidence="1">Cladode</tissue>
    </source>
</reference>
<evidence type="ECO:0000313" key="1">
    <source>
        <dbReference type="EMBL" id="MBA4670626.1"/>
    </source>
</evidence>
<name>A0A7C9ENN6_OPUST</name>
<dbReference type="AlphaFoldDB" id="A0A7C9ENN6"/>
<dbReference type="EMBL" id="GISG01248121">
    <property type="protein sequence ID" value="MBA4670626.1"/>
    <property type="molecule type" value="Transcribed_RNA"/>
</dbReference>
<proteinExistence type="predicted"/>
<sequence length="102" mass="11524">MVALTFYDLNFNLLLDLLCIFSTNKIHLIPFETNVSNLGSKCSFLGFSGDRWTSGTVFHPFSQAQPPEGWFSGLRLMSLFNKPHRGQHIGNVVQPSYFSSHD</sequence>
<dbReference type="EMBL" id="GISG01248120">
    <property type="protein sequence ID" value="MBA4670625.1"/>
    <property type="molecule type" value="Transcribed_RNA"/>
</dbReference>
<protein>
    <submittedName>
        <fullName evidence="1">Uncharacterized protein</fullName>
    </submittedName>
</protein>
<organism evidence="1">
    <name type="scientific">Opuntia streptacantha</name>
    <name type="common">Prickly pear cactus</name>
    <name type="synonym">Opuntia cardona</name>
    <dbReference type="NCBI Taxonomy" id="393608"/>
    <lineage>
        <taxon>Eukaryota</taxon>
        <taxon>Viridiplantae</taxon>
        <taxon>Streptophyta</taxon>
        <taxon>Embryophyta</taxon>
        <taxon>Tracheophyta</taxon>
        <taxon>Spermatophyta</taxon>
        <taxon>Magnoliopsida</taxon>
        <taxon>eudicotyledons</taxon>
        <taxon>Gunneridae</taxon>
        <taxon>Pentapetalae</taxon>
        <taxon>Caryophyllales</taxon>
        <taxon>Cactineae</taxon>
        <taxon>Cactaceae</taxon>
        <taxon>Opuntioideae</taxon>
        <taxon>Opuntia</taxon>
    </lineage>
</organism>